<organism evidence="7 8">
    <name type="scientific">Actibacterium pelagium</name>
    <dbReference type="NCBI Taxonomy" id="2029103"/>
    <lineage>
        <taxon>Bacteria</taxon>
        <taxon>Pseudomonadati</taxon>
        <taxon>Pseudomonadota</taxon>
        <taxon>Alphaproteobacteria</taxon>
        <taxon>Rhodobacterales</taxon>
        <taxon>Roseobacteraceae</taxon>
        <taxon>Actibacterium</taxon>
    </lineage>
</organism>
<evidence type="ECO:0000256" key="5">
    <source>
        <dbReference type="ARBA" id="ARBA00022691"/>
    </source>
</evidence>
<dbReference type="GO" id="GO:0008170">
    <property type="term" value="F:N-methyltransferase activity"/>
    <property type="evidence" value="ECO:0007669"/>
    <property type="project" value="UniProtKB-ARBA"/>
</dbReference>
<keyword evidence="4" id="KW-0808">Transferase</keyword>
<dbReference type="EMBL" id="BMKN01000002">
    <property type="protein sequence ID" value="GGE50129.1"/>
    <property type="molecule type" value="Genomic_DNA"/>
</dbReference>
<dbReference type="InterPro" id="IPR007848">
    <property type="entry name" value="Small_mtfrase_dom"/>
</dbReference>
<evidence type="ECO:0000313" key="7">
    <source>
        <dbReference type="EMBL" id="GGE50129.1"/>
    </source>
</evidence>
<keyword evidence="1" id="KW-0963">Cytoplasm</keyword>
<dbReference type="AlphaFoldDB" id="A0A917EL12"/>
<dbReference type="InterPro" id="IPR002052">
    <property type="entry name" value="DNA_methylase_N6_adenine_CS"/>
</dbReference>
<reference evidence="7" key="2">
    <citation type="submission" date="2020-09" db="EMBL/GenBank/DDBJ databases">
        <authorList>
            <person name="Sun Q."/>
            <person name="Zhou Y."/>
        </authorList>
    </citation>
    <scope>NUCLEOTIDE SEQUENCE</scope>
    <source>
        <strain evidence="7">CGMCC 1.16012</strain>
    </source>
</reference>
<dbReference type="InterPro" id="IPR029063">
    <property type="entry name" value="SAM-dependent_MTases_sf"/>
</dbReference>
<dbReference type="GO" id="GO:0003676">
    <property type="term" value="F:nucleic acid binding"/>
    <property type="evidence" value="ECO:0007669"/>
    <property type="project" value="InterPro"/>
</dbReference>
<dbReference type="Proteomes" id="UP000606730">
    <property type="component" value="Unassembled WGS sequence"/>
</dbReference>
<dbReference type="PANTHER" id="PTHR47816:SF4">
    <property type="entry name" value="RIBOSOMAL RNA SMALL SUBUNIT METHYLTRANSFERASE C"/>
    <property type="match status" value="1"/>
</dbReference>
<evidence type="ECO:0000256" key="1">
    <source>
        <dbReference type="ARBA" id="ARBA00022490"/>
    </source>
</evidence>
<evidence type="ECO:0000256" key="2">
    <source>
        <dbReference type="ARBA" id="ARBA00022552"/>
    </source>
</evidence>
<dbReference type="SUPFAM" id="SSF53335">
    <property type="entry name" value="S-adenosyl-L-methionine-dependent methyltransferases"/>
    <property type="match status" value="1"/>
</dbReference>
<dbReference type="RefSeq" id="WP_095595062.1">
    <property type="nucleotide sequence ID" value="NZ_BMKN01000002.1"/>
</dbReference>
<dbReference type="GO" id="GO:0008757">
    <property type="term" value="F:S-adenosylmethionine-dependent methyltransferase activity"/>
    <property type="evidence" value="ECO:0007669"/>
    <property type="project" value="InterPro"/>
</dbReference>
<evidence type="ECO:0000259" key="6">
    <source>
        <dbReference type="Pfam" id="PF05175"/>
    </source>
</evidence>
<feature type="domain" description="Methyltransferase small" evidence="6">
    <location>
        <begin position="154"/>
        <end position="317"/>
    </location>
</feature>
<proteinExistence type="predicted"/>
<name>A0A917EL12_9RHOB</name>
<dbReference type="OrthoDB" id="9816072at2"/>
<dbReference type="GO" id="GO:0006364">
    <property type="term" value="P:rRNA processing"/>
    <property type="evidence" value="ECO:0007669"/>
    <property type="project" value="UniProtKB-KW"/>
</dbReference>
<dbReference type="InterPro" id="IPR046977">
    <property type="entry name" value="RsmC/RlmG"/>
</dbReference>
<reference evidence="7" key="1">
    <citation type="journal article" date="2014" name="Int. J. Syst. Evol. Microbiol.">
        <title>Complete genome sequence of Corynebacterium casei LMG S-19264T (=DSM 44701T), isolated from a smear-ripened cheese.</title>
        <authorList>
            <consortium name="US DOE Joint Genome Institute (JGI-PGF)"/>
            <person name="Walter F."/>
            <person name="Albersmeier A."/>
            <person name="Kalinowski J."/>
            <person name="Ruckert C."/>
        </authorList>
    </citation>
    <scope>NUCLEOTIDE SEQUENCE</scope>
    <source>
        <strain evidence="7">CGMCC 1.16012</strain>
    </source>
</reference>
<dbReference type="GO" id="GO:0032259">
    <property type="term" value="P:methylation"/>
    <property type="evidence" value="ECO:0007669"/>
    <property type="project" value="UniProtKB-KW"/>
</dbReference>
<keyword evidence="8" id="KW-1185">Reference proteome</keyword>
<evidence type="ECO:0000313" key="8">
    <source>
        <dbReference type="Proteomes" id="UP000606730"/>
    </source>
</evidence>
<comment type="caution">
    <text evidence="7">The sequence shown here is derived from an EMBL/GenBank/DDBJ whole genome shotgun (WGS) entry which is preliminary data.</text>
</comment>
<protein>
    <submittedName>
        <fullName evidence="7">MFS transporter</fullName>
    </submittedName>
</protein>
<accession>A0A917EL12</accession>
<keyword evidence="3" id="KW-0489">Methyltransferase</keyword>
<evidence type="ECO:0000256" key="4">
    <source>
        <dbReference type="ARBA" id="ARBA00022679"/>
    </source>
</evidence>
<keyword evidence="5" id="KW-0949">S-adenosyl-L-methionine</keyword>
<keyword evidence="2" id="KW-0698">rRNA processing</keyword>
<dbReference type="PANTHER" id="PTHR47816">
    <property type="entry name" value="RIBOSOMAL RNA SMALL SUBUNIT METHYLTRANSFERASE C"/>
    <property type="match status" value="1"/>
</dbReference>
<dbReference type="CDD" id="cd02440">
    <property type="entry name" value="AdoMet_MTases"/>
    <property type="match status" value="1"/>
</dbReference>
<dbReference type="PROSITE" id="PS00092">
    <property type="entry name" value="N6_MTASE"/>
    <property type="match status" value="1"/>
</dbReference>
<gene>
    <name evidence="7" type="ORF">GCM10011517_17400</name>
</gene>
<evidence type="ECO:0000256" key="3">
    <source>
        <dbReference type="ARBA" id="ARBA00022603"/>
    </source>
</evidence>
<dbReference type="Gene3D" id="3.40.50.150">
    <property type="entry name" value="Vaccinia Virus protein VP39"/>
    <property type="match status" value="2"/>
</dbReference>
<sequence length="330" mass="36153">MKASRLTLAIEAGYDLPEDGRIAVIGARASDDLSALPKDRVQVIQGFKPDYDYWRGLGYDCVAEPDGTYAAAILFLPRSKAQAQEQIADLATRVEGPIWVDGQKTDGVDSLLKHCRQRADVDAPLAKAHGKLFAMRAEAKDFSDWQATATEIGTFTTLPGVFSADGVDRGSELLVEALPEMMKGRIADLGAGWGFLSFHALRKGGVTEVHLVEADHLALECARQNVHDARAQFHWADATSFNDGAPFDHVICNPPFHTGRAAEPELGQAFLKNAARILTPSGQLWVVANRQLPYEQTLAQLFRNVEEIGGDRGFKLLHATRPLAQGRRKR</sequence>
<dbReference type="Pfam" id="PF05175">
    <property type="entry name" value="MTS"/>
    <property type="match status" value="1"/>
</dbReference>